<dbReference type="InterPro" id="IPR022002">
    <property type="entry name" value="ChsH2_Znr"/>
</dbReference>
<comment type="caution">
    <text evidence="2">The sequence shown here is derived from an EMBL/GenBank/DDBJ whole genome shotgun (WGS) entry which is preliminary data.</text>
</comment>
<reference evidence="3" key="1">
    <citation type="journal article" date="2019" name="Int. J. Syst. Evol. Microbiol.">
        <title>The Global Catalogue of Microorganisms (GCM) 10K type strain sequencing project: providing services to taxonomists for standard genome sequencing and annotation.</title>
        <authorList>
            <consortium name="The Broad Institute Genomics Platform"/>
            <consortium name="The Broad Institute Genome Sequencing Center for Infectious Disease"/>
            <person name="Wu L."/>
            <person name="Ma J."/>
        </authorList>
    </citation>
    <scope>NUCLEOTIDE SEQUENCE [LARGE SCALE GENOMIC DNA]</scope>
    <source>
        <strain evidence="3">ICMP 6774ER</strain>
    </source>
</reference>
<dbReference type="InterPro" id="IPR012340">
    <property type="entry name" value="NA-bd_OB-fold"/>
</dbReference>
<gene>
    <name evidence="2" type="ORF">ACFSKW_46500</name>
</gene>
<dbReference type="Gene3D" id="6.10.30.10">
    <property type="match status" value="1"/>
</dbReference>
<dbReference type="Proteomes" id="UP001597368">
    <property type="component" value="Unassembled WGS sequence"/>
</dbReference>
<evidence type="ECO:0000259" key="1">
    <source>
        <dbReference type="Pfam" id="PF12172"/>
    </source>
</evidence>
<organism evidence="2 3">
    <name type="scientific">Nonomuraea mangrovi</name>
    <dbReference type="NCBI Taxonomy" id="2316207"/>
    <lineage>
        <taxon>Bacteria</taxon>
        <taxon>Bacillati</taxon>
        <taxon>Actinomycetota</taxon>
        <taxon>Actinomycetes</taxon>
        <taxon>Streptosporangiales</taxon>
        <taxon>Streptosporangiaceae</taxon>
        <taxon>Nonomuraea</taxon>
    </lineage>
</organism>
<evidence type="ECO:0000313" key="2">
    <source>
        <dbReference type="EMBL" id="MFD1938936.1"/>
    </source>
</evidence>
<dbReference type="PANTHER" id="PTHR34075:SF5">
    <property type="entry name" value="BLR3430 PROTEIN"/>
    <property type="match status" value="1"/>
</dbReference>
<keyword evidence="3" id="KW-1185">Reference proteome</keyword>
<protein>
    <submittedName>
        <fullName evidence="2">Zn-ribbon domain-containing OB-fold protein</fullName>
    </submittedName>
</protein>
<dbReference type="PANTHER" id="PTHR34075">
    <property type="entry name" value="BLR3430 PROTEIN"/>
    <property type="match status" value="1"/>
</dbReference>
<evidence type="ECO:0000313" key="3">
    <source>
        <dbReference type="Proteomes" id="UP001597368"/>
    </source>
</evidence>
<dbReference type="Pfam" id="PF12172">
    <property type="entry name" value="zf-ChsH2"/>
    <property type="match status" value="1"/>
</dbReference>
<feature type="domain" description="ChsH2 rubredoxin-like zinc ribbon" evidence="1">
    <location>
        <begin position="9"/>
        <end position="42"/>
    </location>
</feature>
<dbReference type="EMBL" id="JBHUFV010000079">
    <property type="protein sequence ID" value="MFD1938936.1"/>
    <property type="molecule type" value="Genomic_DNA"/>
</dbReference>
<proteinExistence type="predicted"/>
<dbReference type="InterPro" id="IPR052513">
    <property type="entry name" value="Thioester_dehydratase-like"/>
</dbReference>
<sequence>MDRDSAEWWQLVAKGVLAVQRCSSCGLLRFPARAFCAGCRTEGWSWAPVVPEGLVESWIVSHWRAPAPYTVVRVRLAEAPGCVLYGTWRGEGEPRRGQRVRALLTGEPLIEWTA</sequence>
<accession>A0ABW4TDX1</accession>
<dbReference type="RefSeq" id="WP_379581028.1">
    <property type="nucleotide sequence ID" value="NZ_JBHUFV010000079.1"/>
</dbReference>
<name>A0ABW4TDX1_9ACTN</name>
<dbReference type="SUPFAM" id="SSF50249">
    <property type="entry name" value="Nucleic acid-binding proteins"/>
    <property type="match status" value="1"/>
</dbReference>